<dbReference type="Proteomes" id="UP000695022">
    <property type="component" value="Unplaced"/>
</dbReference>
<keyword evidence="2" id="KW-0732">Signal</keyword>
<feature type="compositionally biased region" description="Polar residues" evidence="1">
    <location>
        <begin position="76"/>
        <end position="95"/>
    </location>
</feature>
<feature type="compositionally biased region" description="Polar residues" evidence="1">
    <location>
        <begin position="45"/>
        <end position="58"/>
    </location>
</feature>
<feature type="signal peptide" evidence="2">
    <location>
        <begin position="1"/>
        <end position="25"/>
    </location>
</feature>
<keyword evidence="3" id="KW-1185">Reference proteome</keyword>
<reference evidence="4 5" key="1">
    <citation type="submission" date="2025-05" db="UniProtKB">
        <authorList>
            <consortium name="RefSeq"/>
        </authorList>
    </citation>
    <scope>IDENTIFICATION</scope>
</reference>
<feature type="compositionally biased region" description="Low complexity" evidence="1">
    <location>
        <begin position="96"/>
        <end position="142"/>
    </location>
</feature>
<organism evidence="3 5">
    <name type="scientific">Priapulus caudatus</name>
    <name type="common">Priapulid worm</name>
    <dbReference type="NCBI Taxonomy" id="37621"/>
    <lineage>
        <taxon>Eukaryota</taxon>
        <taxon>Metazoa</taxon>
        <taxon>Ecdysozoa</taxon>
        <taxon>Scalidophora</taxon>
        <taxon>Priapulida</taxon>
        <taxon>Priapulimorpha</taxon>
        <taxon>Priapulimorphida</taxon>
        <taxon>Priapulidae</taxon>
        <taxon>Priapulus</taxon>
    </lineage>
</organism>
<feature type="compositionally biased region" description="Basic and acidic residues" evidence="1">
    <location>
        <begin position="59"/>
        <end position="75"/>
    </location>
</feature>
<feature type="compositionally biased region" description="Basic and acidic residues" evidence="1">
    <location>
        <begin position="804"/>
        <end position="814"/>
    </location>
</feature>
<feature type="chain" id="PRO_5045022206" evidence="2">
    <location>
        <begin position="26"/>
        <end position="860"/>
    </location>
</feature>
<feature type="region of interest" description="Disordered" evidence="1">
    <location>
        <begin position="45"/>
        <end position="226"/>
    </location>
</feature>
<evidence type="ECO:0000256" key="1">
    <source>
        <dbReference type="SAM" id="MobiDB-lite"/>
    </source>
</evidence>
<name>A0ABM1EAI8_PRICU</name>
<evidence type="ECO:0000313" key="3">
    <source>
        <dbReference type="Proteomes" id="UP000695022"/>
    </source>
</evidence>
<dbReference type="GeneID" id="106810387"/>
<evidence type="ECO:0000256" key="2">
    <source>
        <dbReference type="SAM" id="SignalP"/>
    </source>
</evidence>
<proteinExistence type="predicted"/>
<sequence length="860" mass="95227">MTSRRRILFVGFISICLLFVDYSTAADTKQTPTVARKPTVYRQPVSASFGAQQPSTQTDSRKDSTQLETVRDLNQHESQQSPTQRKSQQPSVHENQQPSLQQASQQHAAQYGSTQHSVQHQQPSVQNGPQQSSVQHQQPSVQYGSTQHSVQYQQPSIQNGPQQSSVQHQQPSVQYGSTQHSVQYQQPPVQNGLQQSSGQYPQPPVQYGTQQASVQYQQPSVQYGPQQHAVQYGPQQPTQYYGEEQYGSQLPFYQDPGQQFTRFVQAGYPGDYNIDVRHGYPDEGPGYKDPEIILTDAEGGGDNRKKLIKTKYGYQGAFTNVSLRKPLRKQTINNSPRPPGYVARLAPYYAGEPNPIYVGAQYNSQFQPRDSSVQQPLEYFHEGLRPFDQFSGQSPPYGDYGDYGPDPYPLPPAPIADFNPATVNRFPGESIYPEPLQTANPQGLPGKASQPFKARFEEKKSTADGQIQSIKFVLTHESYKQDSRLNSTAAGRLSQAPPETLTKREENVLRKAIHNLNSKYASGYSTGQNAHTKDSQFYNPAHSVTQQPLRGGTRGNAYGPGAGSYGAGDEQGNTYYGVPYSVDQQNSYDNHPDGNPYSNFAFNDGVRYFDPSAYNRNPEAFPESARVYDKGPAGGATSDASDIVPGESYEIPAPGLAQPAYFLGGFPAEGNPFAAAARGQQPTYNYPISHGFSLSSDNPGAGSNAYGVHGVQQQQQPSPLDDYAAGNPYGTVGTDGPFYNTEHERYYSYINNPVPGGTDESSATEAGLRHNVARYVNPYLENTGFGYPALPATLHDAVYRNPFDEDARRQDDKRKRARQNAKRRNRNKNNRRSKTRAQPDRVPVPSFAPRNLYNIYQGHA</sequence>
<feature type="compositionally biased region" description="Basic residues" evidence="1">
    <location>
        <begin position="815"/>
        <end position="835"/>
    </location>
</feature>
<feature type="compositionally biased region" description="Polar residues" evidence="1">
    <location>
        <begin position="207"/>
        <end position="226"/>
    </location>
</feature>
<feature type="region of interest" description="Disordered" evidence="1">
    <location>
        <begin position="804"/>
        <end position="860"/>
    </location>
</feature>
<feature type="compositionally biased region" description="Polar residues" evidence="1">
    <location>
        <begin position="175"/>
        <end position="200"/>
    </location>
</feature>
<dbReference type="RefSeq" id="XP_014669209.1">
    <property type="nucleotide sequence ID" value="XM_014813723.1"/>
</dbReference>
<protein>
    <submittedName>
        <fullName evidence="4 5">Uncharacterized protein LOC106810387</fullName>
    </submittedName>
</protein>
<evidence type="ECO:0000313" key="4">
    <source>
        <dbReference type="RefSeq" id="XP_014669208.1"/>
    </source>
</evidence>
<evidence type="ECO:0000313" key="5">
    <source>
        <dbReference type="RefSeq" id="XP_014669209.1"/>
    </source>
</evidence>
<feature type="compositionally biased region" description="Polar residues" evidence="1">
    <location>
        <begin position="143"/>
        <end position="160"/>
    </location>
</feature>
<gene>
    <name evidence="4 5" type="primary">LOC106810387</name>
</gene>
<accession>A0ABM1EAI8</accession>
<feature type="compositionally biased region" description="Low complexity" evidence="1">
    <location>
        <begin position="161"/>
        <end position="174"/>
    </location>
</feature>
<dbReference type="RefSeq" id="XP_014669208.1">
    <property type="nucleotide sequence ID" value="XM_014813722.1"/>
</dbReference>